<keyword evidence="10" id="KW-1185">Reference proteome</keyword>
<feature type="active site" evidence="7">
    <location>
        <position position="115"/>
    </location>
</feature>
<evidence type="ECO:0000256" key="5">
    <source>
        <dbReference type="ARBA" id="ARBA00022679"/>
    </source>
</evidence>
<dbReference type="AlphaFoldDB" id="A0A2A2GEU8"/>
<evidence type="ECO:0000313" key="10">
    <source>
        <dbReference type="Proteomes" id="UP000218831"/>
    </source>
</evidence>
<gene>
    <name evidence="7" type="primary">pcm</name>
    <name evidence="9" type="ORF">CK503_02200</name>
</gene>
<comment type="catalytic activity">
    <reaction evidence="7">
        <text>[protein]-L-isoaspartate + S-adenosyl-L-methionine = [protein]-L-isoaspartate alpha-methyl ester + S-adenosyl-L-homocysteine</text>
        <dbReference type="Rhea" id="RHEA:12705"/>
        <dbReference type="Rhea" id="RHEA-COMP:12143"/>
        <dbReference type="Rhea" id="RHEA-COMP:12144"/>
        <dbReference type="ChEBI" id="CHEBI:57856"/>
        <dbReference type="ChEBI" id="CHEBI:59789"/>
        <dbReference type="ChEBI" id="CHEBI:90596"/>
        <dbReference type="ChEBI" id="CHEBI:90598"/>
        <dbReference type="EC" id="2.1.1.77"/>
    </reaction>
</comment>
<comment type="subcellular location">
    <subcellularLocation>
        <location evidence="1 7">Cytoplasm</location>
    </subcellularLocation>
</comment>
<dbReference type="CDD" id="cd02440">
    <property type="entry name" value="AdoMet_MTases"/>
    <property type="match status" value="1"/>
</dbReference>
<organism evidence="9 10">
    <name type="scientific">Fodinibius salipaludis</name>
    <dbReference type="NCBI Taxonomy" id="2032627"/>
    <lineage>
        <taxon>Bacteria</taxon>
        <taxon>Pseudomonadati</taxon>
        <taxon>Balneolota</taxon>
        <taxon>Balneolia</taxon>
        <taxon>Balneolales</taxon>
        <taxon>Balneolaceae</taxon>
        <taxon>Fodinibius</taxon>
    </lineage>
</organism>
<dbReference type="Gene3D" id="3.40.50.150">
    <property type="entry name" value="Vaccinia Virus protein VP39"/>
    <property type="match status" value="1"/>
</dbReference>
<comment type="similarity">
    <text evidence="2 7">Belongs to the methyltransferase superfamily. L-isoaspartyl/D-aspartyl protein methyltransferase family.</text>
</comment>
<dbReference type="FunFam" id="3.40.50.150:FF:000010">
    <property type="entry name" value="Protein-L-isoaspartate O-methyltransferase"/>
    <property type="match status" value="1"/>
</dbReference>
<dbReference type="PANTHER" id="PTHR11579:SF0">
    <property type="entry name" value="PROTEIN-L-ISOASPARTATE(D-ASPARTATE) O-METHYLTRANSFERASE"/>
    <property type="match status" value="1"/>
</dbReference>
<dbReference type="NCBIfam" id="TIGR00080">
    <property type="entry name" value="pimt"/>
    <property type="match status" value="1"/>
</dbReference>
<dbReference type="InterPro" id="IPR029063">
    <property type="entry name" value="SAM-dependent_MTases_sf"/>
</dbReference>
<evidence type="ECO:0000256" key="2">
    <source>
        <dbReference type="ARBA" id="ARBA00005369"/>
    </source>
</evidence>
<keyword evidence="3 7" id="KW-0963">Cytoplasm</keyword>
<evidence type="ECO:0000256" key="4">
    <source>
        <dbReference type="ARBA" id="ARBA00022603"/>
    </source>
</evidence>
<dbReference type="HAMAP" id="MF_00090">
    <property type="entry name" value="PIMT"/>
    <property type="match status" value="1"/>
</dbReference>
<feature type="chain" id="PRO_5012516690" description="Protein-L-isoaspartate O-methyltransferase" evidence="8">
    <location>
        <begin position="21"/>
        <end position="268"/>
    </location>
</feature>
<dbReference type="PROSITE" id="PS01279">
    <property type="entry name" value="PCMT"/>
    <property type="match status" value="1"/>
</dbReference>
<dbReference type="GO" id="GO:0005737">
    <property type="term" value="C:cytoplasm"/>
    <property type="evidence" value="ECO:0007669"/>
    <property type="project" value="UniProtKB-SubCell"/>
</dbReference>
<evidence type="ECO:0000256" key="7">
    <source>
        <dbReference type="HAMAP-Rule" id="MF_00090"/>
    </source>
</evidence>
<dbReference type="GO" id="GO:0032259">
    <property type="term" value="P:methylation"/>
    <property type="evidence" value="ECO:0007669"/>
    <property type="project" value="UniProtKB-KW"/>
</dbReference>
<evidence type="ECO:0000256" key="6">
    <source>
        <dbReference type="ARBA" id="ARBA00022691"/>
    </source>
</evidence>
<keyword evidence="8" id="KW-0732">Signal</keyword>
<keyword evidence="6 7" id="KW-0949">S-adenosyl-L-methionine</keyword>
<evidence type="ECO:0000256" key="1">
    <source>
        <dbReference type="ARBA" id="ARBA00004496"/>
    </source>
</evidence>
<comment type="caution">
    <text evidence="9">The sequence shown here is derived from an EMBL/GenBank/DDBJ whole genome shotgun (WGS) entry which is preliminary data.</text>
</comment>
<dbReference type="EC" id="2.1.1.77" evidence="7"/>
<dbReference type="GO" id="GO:0030091">
    <property type="term" value="P:protein repair"/>
    <property type="evidence" value="ECO:0007669"/>
    <property type="project" value="UniProtKB-UniRule"/>
</dbReference>
<dbReference type="Pfam" id="PF01135">
    <property type="entry name" value="PCMT"/>
    <property type="match status" value="1"/>
</dbReference>
<dbReference type="EMBL" id="NSKE01000001">
    <property type="protein sequence ID" value="PAU95888.1"/>
    <property type="molecule type" value="Genomic_DNA"/>
</dbReference>
<dbReference type="Proteomes" id="UP000218831">
    <property type="component" value="Unassembled WGS sequence"/>
</dbReference>
<dbReference type="PANTHER" id="PTHR11579">
    <property type="entry name" value="PROTEIN-L-ISOASPARTATE O-METHYLTRANSFERASE"/>
    <property type="match status" value="1"/>
</dbReference>
<evidence type="ECO:0000313" key="9">
    <source>
        <dbReference type="EMBL" id="PAU95888.1"/>
    </source>
</evidence>
<dbReference type="GO" id="GO:0004719">
    <property type="term" value="F:protein-L-isoaspartate (D-aspartate) O-methyltransferase activity"/>
    <property type="evidence" value="ECO:0007669"/>
    <property type="project" value="UniProtKB-UniRule"/>
</dbReference>
<dbReference type="OrthoDB" id="9810066at2"/>
<keyword evidence="5 7" id="KW-0808">Transferase</keyword>
<reference evidence="9 10" key="1">
    <citation type="submission" date="2017-08" db="EMBL/GenBank/DDBJ databases">
        <title>Aliifodinibius alkalisoli sp. nov., isolated from saline alkaline soil.</title>
        <authorList>
            <person name="Liu D."/>
            <person name="Zhang G."/>
        </authorList>
    </citation>
    <scope>NUCLEOTIDE SEQUENCE [LARGE SCALE GENOMIC DNA]</scope>
    <source>
        <strain evidence="9 10">WN023</strain>
    </source>
</reference>
<sequence length="268" mass="30084">MKTLNSFLILIIAAAGIWLAFDDPAPLPTDNLPSPQFKDTVAADTVEWERPRFDQRKSERRKMVEQGIENRGIIDDQKVLDAMRHVPRHFFVPKNHQEYAYDNRPLPIGYDQTISQPLIVAYMTDLLDIESGEKVLEIGTGSGYQAAVLSELTPHVYTIEIVKPLGDQAIKRFEILGYDTIQTKIGDGYKGWPKHAPFEAIILTAAPEDIPQPLIDQLAPEGVLVAPVGNVNENQVLTKITKTKDGEITREQKMPVRFVPMTGKSQKQ</sequence>
<protein>
    <recommendedName>
        <fullName evidence="7">Protein-L-isoaspartate O-methyltransferase</fullName>
        <ecNumber evidence="7">2.1.1.77</ecNumber>
    </recommendedName>
    <alternativeName>
        <fullName evidence="7">L-isoaspartyl protein carboxyl methyltransferase</fullName>
    </alternativeName>
    <alternativeName>
        <fullName evidence="7">Protein L-isoaspartyl methyltransferase</fullName>
    </alternativeName>
    <alternativeName>
        <fullName evidence="7">Protein-beta-aspartate methyltransferase</fullName>
        <shortName evidence="7">PIMT</shortName>
    </alternativeName>
</protein>
<accession>A0A2A2GEU8</accession>
<dbReference type="RefSeq" id="WP_095605132.1">
    <property type="nucleotide sequence ID" value="NZ_NSKE01000001.1"/>
</dbReference>
<evidence type="ECO:0000256" key="3">
    <source>
        <dbReference type="ARBA" id="ARBA00022490"/>
    </source>
</evidence>
<dbReference type="NCBIfam" id="NF001453">
    <property type="entry name" value="PRK00312.1"/>
    <property type="match status" value="1"/>
</dbReference>
<comment type="function">
    <text evidence="7">Catalyzes the methyl esterification of L-isoaspartyl residues in peptides and proteins that result from spontaneous decomposition of normal L-aspartyl and L-asparaginyl residues. It plays a role in the repair and/or degradation of damaged proteins.</text>
</comment>
<proteinExistence type="inferred from homology"/>
<feature type="signal peptide" evidence="8">
    <location>
        <begin position="1"/>
        <end position="20"/>
    </location>
</feature>
<dbReference type="SUPFAM" id="SSF53335">
    <property type="entry name" value="S-adenosyl-L-methionine-dependent methyltransferases"/>
    <property type="match status" value="1"/>
</dbReference>
<evidence type="ECO:0000256" key="8">
    <source>
        <dbReference type="SAM" id="SignalP"/>
    </source>
</evidence>
<dbReference type="InterPro" id="IPR000682">
    <property type="entry name" value="PCMT"/>
</dbReference>
<name>A0A2A2GEU8_9BACT</name>
<keyword evidence="4 7" id="KW-0489">Methyltransferase</keyword>